<reference evidence="2 3" key="1">
    <citation type="journal article" date="2013" name="Nature">
        <title>Insights into bilaterian evolution from three spiralian genomes.</title>
        <authorList>
            <person name="Simakov O."/>
            <person name="Marletaz F."/>
            <person name="Cho S.J."/>
            <person name="Edsinger-Gonzales E."/>
            <person name="Havlak P."/>
            <person name="Hellsten U."/>
            <person name="Kuo D.H."/>
            <person name="Larsson T."/>
            <person name="Lv J."/>
            <person name="Arendt D."/>
            <person name="Savage R."/>
            <person name="Osoegawa K."/>
            <person name="de Jong P."/>
            <person name="Grimwood J."/>
            <person name="Chapman J.A."/>
            <person name="Shapiro H."/>
            <person name="Aerts A."/>
            <person name="Otillar R.P."/>
            <person name="Terry A.Y."/>
            <person name="Boore J.L."/>
            <person name="Grigoriev I.V."/>
            <person name="Lindberg D.R."/>
            <person name="Seaver E.C."/>
            <person name="Weisblat D.A."/>
            <person name="Putnam N.H."/>
            <person name="Rokhsar D.S."/>
        </authorList>
    </citation>
    <scope>NUCLEOTIDE SEQUENCE [LARGE SCALE GENOMIC DNA]</scope>
</reference>
<evidence type="ECO:0000313" key="2">
    <source>
        <dbReference type="EMBL" id="ESO92642.1"/>
    </source>
</evidence>
<feature type="chain" id="PRO_5004716416" evidence="1">
    <location>
        <begin position="23"/>
        <end position="103"/>
    </location>
</feature>
<dbReference type="EMBL" id="KB202050">
    <property type="protein sequence ID" value="ESO92642.1"/>
    <property type="molecule type" value="Genomic_DNA"/>
</dbReference>
<sequence length="103" mass="11594">MKTVWISVWLLVAVLYINTGMAQEGDANNADFVPVQADIELTSRRQRGPCVEILSHIKFLTYKLEKLTNQVHKIPFDIIEARKYYGRRGPPGPPGPPRPPGPL</sequence>
<keyword evidence="3" id="KW-1185">Reference proteome</keyword>
<evidence type="ECO:0000313" key="3">
    <source>
        <dbReference type="Proteomes" id="UP000030746"/>
    </source>
</evidence>
<feature type="signal peptide" evidence="1">
    <location>
        <begin position="1"/>
        <end position="22"/>
    </location>
</feature>
<protein>
    <submittedName>
        <fullName evidence="2">Uncharacterized protein</fullName>
    </submittedName>
</protein>
<dbReference type="CTD" id="20239049"/>
<name>V4A7B9_LOTGI</name>
<dbReference type="HOGENOM" id="CLU_2266783_0_0_1"/>
<proteinExistence type="predicted"/>
<dbReference type="GeneID" id="20239049"/>
<dbReference type="Proteomes" id="UP000030746">
    <property type="component" value="Unassembled WGS sequence"/>
</dbReference>
<organism evidence="2 3">
    <name type="scientific">Lottia gigantea</name>
    <name type="common">Giant owl limpet</name>
    <dbReference type="NCBI Taxonomy" id="225164"/>
    <lineage>
        <taxon>Eukaryota</taxon>
        <taxon>Metazoa</taxon>
        <taxon>Spiralia</taxon>
        <taxon>Lophotrochozoa</taxon>
        <taxon>Mollusca</taxon>
        <taxon>Gastropoda</taxon>
        <taxon>Patellogastropoda</taxon>
        <taxon>Lottioidea</taxon>
        <taxon>Lottiidae</taxon>
        <taxon>Lottia</taxon>
    </lineage>
</organism>
<dbReference type="RefSeq" id="XP_009056783.1">
    <property type="nucleotide sequence ID" value="XM_009058535.1"/>
</dbReference>
<gene>
    <name evidence="2" type="ORF">LOTGIDRAFT_162562</name>
</gene>
<accession>V4A7B9</accession>
<dbReference type="KEGG" id="lgi:LOTGIDRAFT_162562"/>
<evidence type="ECO:0000256" key="1">
    <source>
        <dbReference type="SAM" id="SignalP"/>
    </source>
</evidence>
<keyword evidence="1" id="KW-0732">Signal</keyword>
<dbReference type="AlphaFoldDB" id="V4A7B9"/>